<evidence type="ECO:0000256" key="5">
    <source>
        <dbReference type="ARBA" id="ARBA00023002"/>
    </source>
</evidence>
<dbReference type="PANTHER" id="PTHR43872">
    <property type="entry name" value="MONOOXYGENASE, PUTATIVE (AFU_ORTHOLOGUE AFUA_8G02570)-RELATED"/>
    <property type="match status" value="1"/>
</dbReference>
<accession>A0A364V4A3</accession>
<dbReference type="PRINTS" id="PR00111">
    <property type="entry name" value="ABHYDROLASE"/>
</dbReference>
<evidence type="ECO:0000259" key="8">
    <source>
        <dbReference type="Pfam" id="PF12697"/>
    </source>
</evidence>
<comment type="cofactor">
    <cofactor evidence="1">
        <name>FAD</name>
        <dbReference type="ChEBI" id="CHEBI:57692"/>
    </cofactor>
</comment>
<dbReference type="Pfam" id="PF13450">
    <property type="entry name" value="NAD_binding_8"/>
    <property type="match status" value="1"/>
</dbReference>
<protein>
    <recommendedName>
        <fullName evidence="8">AB hydrolase-1 domain-containing protein</fullName>
    </recommendedName>
</protein>
<organism evidence="9 10">
    <name type="scientific">Corynebacterium heidelbergense</name>
    <dbReference type="NCBI Taxonomy" id="2055947"/>
    <lineage>
        <taxon>Bacteria</taxon>
        <taxon>Bacillati</taxon>
        <taxon>Actinomycetota</taxon>
        <taxon>Actinomycetes</taxon>
        <taxon>Mycobacteriales</taxon>
        <taxon>Corynebacteriaceae</taxon>
        <taxon>Corynebacterium</taxon>
    </lineage>
</organism>
<sequence>MTTEPRAHHPRHTPQPPAATGSTPGSALDLLIVGAGMSGIDLAYHVTQHFPTWSWEIHDNHAEVGGTWHTIRYPGIRSDSDMATFNFPFLPWPHRGTLGQGPDIKRYITEAAQVAGIPGHLHLRSWIKNVDWCSEHAVYRVTALRTTGAIGGAEDAVDDSPNAADPAAPGEGPQRVFYARRVHFAVGYFAHGRGHRPSFPGEEAFRGSIVHPQQWPEQMDYAGRRIAVIGSGATAISLIPALVDLGAQVTMVQRTPSYVAPLPEVDVISAVWKTLLPHRFALPVARLNHAARDELQYLIAQHLPSLFALALRLMQRRYLSAAAIDQHFTPSYRPWDQRVCKAPDGDIFRAMNKGAQVVTGSIECFTPTGIRMTDGQEVPADVIVTATGMELQAFGTGTVSVDRQIMDPAKLVTYRGALVAGCPNFSFTLGYLNASWTLRADLVSRYLVRLWKLGEDVYVPVLPPGRSDRRIWEFESGYIQRGIAQFPTQGDAAPWRYEQNYLAELKELRFGDLRRDMAFGRKATKHVGINDYRKGKQMDIQSFGAKTPQPHTDLAGLPVPTFVGGGMCPMRVRVRPPSGSDVPRRVVVMVHGLSRSLEDWDDQVALWDDRDQIIAVDLPGFGRTPGLLQPSVAGFARRIWGAVDEVLGMRQDQGVSGGIHIVGNSLGGSIAMEMAVGRPASVASITMVDPAGFGSSMSVLLKMIALPGIGKVNAWATRLRPIYQPVEHVILRRRGAVTRHRIAVAGQVTKNPDRTDTYYRLVRLLCSPRGWRGQWQRQLSDRFRAVNLQHEIPVSVVWGRGDKIVPFSHFRRSLEELAPKAAMVFDNCGHMPQLEYPQEFCDAVDRFQQEAEASRCDGVTATTRGAQPMF</sequence>
<dbReference type="GO" id="GO:0004499">
    <property type="term" value="F:N,N-dimethylaniline monooxygenase activity"/>
    <property type="evidence" value="ECO:0007669"/>
    <property type="project" value="InterPro"/>
</dbReference>
<dbReference type="InterPro" id="IPR029058">
    <property type="entry name" value="AB_hydrolase_fold"/>
</dbReference>
<keyword evidence="3" id="KW-0285">Flavoprotein</keyword>
<dbReference type="EMBL" id="QHCV01000091">
    <property type="protein sequence ID" value="RAV31463.1"/>
    <property type="molecule type" value="Genomic_DNA"/>
</dbReference>
<dbReference type="PRINTS" id="PR00411">
    <property type="entry name" value="PNDRDTASEI"/>
</dbReference>
<name>A0A364V4A3_9CORY</name>
<dbReference type="InterPro" id="IPR020946">
    <property type="entry name" value="Flavin_mOase-like"/>
</dbReference>
<evidence type="ECO:0000256" key="1">
    <source>
        <dbReference type="ARBA" id="ARBA00001974"/>
    </source>
</evidence>
<reference evidence="9 10" key="1">
    <citation type="journal article" date="2018" name="Syst. Appl. Microbiol.">
        <title>Corynebacterium heidelbergense sp. nov., isolated from the preen glands of Egyptian geese (Alopochen aegyptiacus).</title>
        <authorList>
            <person name="Braun M.S."/>
            <person name="Wang E."/>
            <person name="Zimmermann S."/>
            <person name="Wink M."/>
        </authorList>
    </citation>
    <scope>NUCLEOTIDE SEQUENCE [LARGE SCALE GENOMIC DNA]</scope>
    <source>
        <strain evidence="9 10">647</strain>
    </source>
</reference>
<dbReference type="Gene3D" id="3.50.50.60">
    <property type="entry name" value="FAD/NAD(P)-binding domain"/>
    <property type="match status" value="3"/>
</dbReference>
<dbReference type="AlphaFoldDB" id="A0A364V4A3"/>
<dbReference type="Proteomes" id="UP000251577">
    <property type="component" value="Unassembled WGS sequence"/>
</dbReference>
<dbReference type="InterPro" id="IPR051820">
    <property type="entry name" value="FAD-binding_MO"/>
</dbReference>
<evidence type="ECO:0000256" key="3">
    <source>
        <dbReference type="ARBA" id="ARBA00022630"/>
    </source>
</evidence>
<feature type="region of interest" description="Disordered" evidence="7">
    <location>
        <begin position="152"/>
        <end position="172"/>
    </location>
</feature>
<dbReference type="GO" id="GO:0050661">
    <property type="term" value="F:NADP binding"/>
    <property type="evidence" value="ECO:0007669"/>
    <property type="project" value="InterPro"/>
</dbReference>
<dbReference type="SUPFAM" id="SSF53474">
    <property type="entry name" value="alpha/beta-Hydrolases"/>
    <property type="match status" value="1"/>
</dbReference>
<evidence type="ECO:0000256" key="2">
    <source>
        <dbReference type="ARBA" id="ARBA00010139"/>
    </source>
</evidence>
<evidence type="ECO:0000313" key="9">
    <source>
        <dbReference type="EMBL" id="RAV31463.1"/>
    </source>
</evidence>
<evidence type="ECO:0000313" key="10">
    <source>
        <dbReference type="Proteomes" id="UP000251577"/>
    </source>
</evidence>
<dbReference type="InterPro" id="IPR036188">
    <property type="entry name" value="FAD/NAD-bd_sf"/>
</dbReference>
<comment type="similarity">
    <text evidence="2">Belongs to the FAD-binding monooxygenase family.</text>
</comment>
<gene>
    <name evidence="9" type="ORF">DLJ54_08220</name>
</gene>
<keyword evidence="5" id="KW-0560">Oxidoreductase</keyword>
<feature type="region of interest" description="Disordered" evidence="7">
    <location>
        <begin position="1"/>
        <end position="25"/>
    </location>
</feature>
<proteinExistence type="inferred from homology"/>
<dbReference type="InterPro" id="IPR000073">
    <property type="entry name" value="AB_hydrolase_1"/>
</dbReference>
<dbReference type="Gene3D" id="3.40.50.1820">
    <property type="entry name" value="alpha/beta hydrolase"/>
    <property type="match status" value="1"/>
</dbReference>
<keyword evidence="4" id="KW-0274">FAD</keyword>
<dbReference type="Pfam" id="PF00743">
    <property type="entry name" value="FMO-like"/>
    <property type="match status" value="1"/>
</dbReference>
<dbReference type="Pfam" id="PF12697">
    <property type="entry name" value="Abhydrolase_6"/>
    <property type="match status" value="1"/>
</dbReference>
<dbReference type="GO" id="GO:0050660">
    <property type="term" value="F:flavin adenine dinucleotide binding"/>
    <property type="evidence" value="ECO:0007669"/>
    <property type="project" value="InterPro"/>
</dbReference>
<comment type="caution">
    <text evidence="9">The sequence shown here is derived from an EMBL/GenBank/DDBJ whole genome shotgun (WGS) entry which is preliminary data.</text>
</comment>
<keyword evidence="6" id="KW-0503">Monooxygenase</keyword>
<feature type="domain" description="AB hydrolase-1" evidence="8">
    <location>
        <begin position="587"/>
        <end position="843"/>
    </location>
</feature>
<feature type="compositionally biased region" description="Low complexity" evidence="7">
    <location>
        <begin position="159"/>
        <end position="169"/>
    </location>
</feature>
<dbReference type="SUPFAM" id="SSF51905">
    <property type="entry name" value="FAD/NAD(P)-binding domain"/>
    <property type="match status" value="1"/>
</dbReference>
<dbReference type="PANTHER" id="PTHR43872:SF1">
    <property type="entry name" value="MONOOXYGENASE, PUTATIVE (AFU_ORTHOLOGUE AFUA_8G02570)-RELATED"/>
    <property type="match status" value="1"/>
</dbReference>
<evidence type="ECO:0000256" key="6">
    <source>
        <dbReference type="ARBA" id="ARBA00023033"/>
    </source>
</evidence>
<keyword evidence="10" id="KW-1185">Reference proteome</keyword>
<evidence type="ECO:0000256" key="4">
    <source>
        <dbReference type="ARBA" id="ARBA00022827"/>
    </source>
</evidence>
<dbReference type="RefSeq" id="WP_113631251.1">
    <property type="nucleotide sequence ID" value="NZ_QHCV01000091.1"/>
</dbReference>
<evidence type="ECO:0000256" key="7">
    <source>
        <dbReference type="SAM" id="MobiDB-lite"/>
    </source>
</evidence>